<organism evidence="2 3">
    <name type="scientific">Methylobacterium planeticum</name>
    <dbReference type="NCBI Taxonomy" id="2615211"/>
    <lineage>
        <taxon>Bacteria</taxon>
        <taxon>Pseudomonadati</taxon>
        <taxon>Pseudomonadota</taxon>
        <taxon>Alphaproteobacteria</taxon>
        <taxon>Hyphomicrobiales</taxon>
        <taxon>Methylobacteriaceae</taxon>
        <taxon>Methylobacterium</taxon>
    </lineage>
</organism>
<sequence length="111" mass="11231">MTGHDPDAPAKTGGSTRGSPTDGATAPDAENAAAPLPPQAEQTLNQLADALGATTALLRGDPELAQVAAGETVSLYEASALLQAFLAIEKAEMRQRCLDFVQEAARTAGGA</sequence>
<dbReference type="Proteomes" id="UP000441523">
    <property type="component" value="Unassembled WGS sequence"/>
</dbReference>
<dbReference type="EMBL" id="VZZJ01000055">
    <property type="protein sequence ID" value="KAB1068278.1"/>
    <property type="molecule type" value="Genomic_DNA"/>
</dbReference>
<comment type="caution">
    <text evidence="2">The sequence shown here is derived from an EMBL/GenBank/DDBJ whole genome shotgun (WGS) entry which is preliminary data.</text>
</comment>
<evidence type="ECO:0000256" key="1">
    <source>
        <dbReference type="SAM" id="MobiDB-lite"/>
    </source>
</evidence>
<evidence type="ECO:0000313" key="3">
    <source>
        <dbReference type="Proteomes" id="UP000441523"/>
    </source>
</evidence>
<feature type="compositionally biased region" description="Low complexity" evidence="1">
    <location>
        <begin position="24"/>
        <end position="34"/>
    </location>
</feature>
<proteinExistence type="predicted"/>
<evidence type="ECO:0000313" key="2">
    <source>
        <dbReference type="EMBL" id="KAB1068278.1"/>
    </source>
</evidence>
<reference evidence="2 3" key="1">
    <citation type="submission" date="2019-09" db="EMBL/GenBank/DDBJ databases">
        <title>YIM 132548 draft genome.</title>
        <authorList>
            <person name="Jiang L."/>
        </authorList>
    </citation>
    <scope>NUCLEOTIDE SEQUENCE [LARGE SCALE GENOMIC DNA]</scope>
    <source>
        <strain evidence="2 3">YIM 132548</strain>
    </source>
</reference>
<name>A0A6N6MCC5_9HYPH</name>
<dbReference type="AlphaFoldDB" id="A0A6N6MCC5"/>
<feature type="region of interest" description="Disordered" evidence="1">
    <location>
        <begin position="1"/>
        <end position="40"/>
    </location>
</feature>
<dbReference type="RefSeq" id="WP_150967087.1">
    <property type="nucleotide sequence ID" value="NZ_VZZJ01000055.1"/>
</dbReference>
<keyword evidence="3" id="KW-1185">Reference proteome</keyword>
<gene>
    <name evidence="2" type="ORF">F6X51_27015</name>
</gene>
<protein>
    <submittedName>
        <fullName evidence="2">Uncharacterized protein</fullName>
    </submittedName>
</protein>
<accession>A0A6N6MCC5</accession>